<evidence type="ECO:0000313" key="2">
    <source>
        <dbReference type="Proteomes" id="UP000054921"/>
    </source>
</evidence>
<accession>A0A0W0SGI9</accession>
<dbReference type="STRING" id="28084.Lche_0485"/>
<dbReference type="EMBL" id="LNXW01000009">
    <property type="protein sequence ID" value="KTC82221.1"/>
    <property type="molecule type" value="Genomic_DNA"/>
</dbReference>
<gene>
    <name evidence="1" type="ORF">Lche_0485</name>
</gene>
<protein>
    <submittedName>
        <fullName evidence="1">Uncharacterized protein</fullName>
    </submittedName>
</protein>
<proteinExistence type="predicted"/>
<evidence type="ECO:0000313" key="1">
    <source>
        <dbReference type="EMBL" id="KTC82221.1"/>
    </source>
</evidence>
<dbReference type="AlphaFoldDB" id="A0A0W0SGI9"/>
<comment type="caution">
    <text evidence="1">The sequence shown here is derived from an EMBL/GenBank/DDBJ whole genome shotgun (WGS) entry which is preliminary data.</text>
</comment>
<dbReference type="RefSeq" id="WP_058387328.1">
    <property type="nucleotide sequence ID" value="NZ_LNXW01000009.1"/>
</dbReference>
<reference evidence="1 2" key="1">
    <citation type="submission" date="2015-11" db="EMBL/GenBank/DDBJ databases">
        <title>Genomic analysis of 38 Legionella species identifies large and diverse effector repertoires.</title>
        <authorList>
            <person name="Burstein D."/>
            <person name="Amaro F."/>
            <person name="Zusman T."/>
            <person name="Lifshitz Z."/>
            <person name="Cohen O."/>
            <person name="Gilbert J.A."/>
            <person name="Pupko T."/>
            <person name="Shuman H.A."/>
            <person name="Segal G."/>
        </authorList>
    </citation>
    <scope>NUCLEOTIDE SEQUENCE [LARGE SCALE GENOMIC DNA]</scope>
    <source>
        <strain evidence="1 2">ORW</strain>
    </source>
</reference>
<name>A0A0W0SGI9_9GAMM</name>
<dbReference type="PATRIC" id="fig|28084.5.peg.523"/>
<dbReference type="Proteomes" id="UP000054921">
    <property type="component" value="Unassembled WGS sequence"/>
</dbReference>
<sequence length="629" mass="71901">MHSYKLDVVNDLDSAITALRSRLNALLTQVKESDAHLSQYFDVAKITAALSSIADKNFGLHTLNALEKLAADLIQVKEITDLSQEKAEHVAETMKAAPSLIYAVHLMSELSEAIKETERLLNIELVVNSTKEDDQGAILAFNDQSIKYSLKNHAFERFSEFQATDPQEQPSEKIQWKSDMAQFDGDPEQHSRLIAKQITNCHSVIMLDKTTQTVWMMHVLPRSQFYLKPLYVDLLHEQSGLNDKSDMEVVFFSRYYDKDHCDLNTFTATLPKEAKKNILLTESTSYISKEAYFVLFDPQRNKIILATHSLSECRVYEDVFPSIEPSPLKKQLFDLQPAFTIAQKEMNELKNKGIMIKDLLPGSTIHPEHFQNHPDIRQTVKELIERLRRENKSGDPKVVQAFFQKCDFLVPCSIKEVEHLINKKKLLTSGQRDDSKTHDIEKIIFDISLEKEFGTVDAVKEIRHISGLLHVPNKPLFISSFSQYSQAFKECGIILKLNQDIQDRSTWLAFETNGIGRETDIHRPGYFYPFDTCPTSESLKQATNINFQVFGGVGIQDISEIWVPKTIDKTLLAELKTLQIPIYQYSLQKKSNDDSFFKEASFVPDFKKRHLVYESTPSSKPNDGMCTIS</sequence>
<organism evidence="1 2">
    <name type="scientific">Legionella cherrii</name>
    <dbReference type="NCBI Taxonomy" id="28084"/>
    <lineage>
        <taxon>Bacteria</taxon>
        <taxon>Pseudomonadati</taxon>
        <taxon>Pseudomonadota</taxon>
        <taxon>Gammaproteobacteria</taxon>
        <taxon>Legionellales</taxon>
        <taxon>Legionellaceae</taxon>
        <taxon>Legionella</taxon>
    </lineage>
</organism>